<feature type="compositionally biased region" description="Pro residues" evidence="2">
    <location>
        <begin position="390"/>
        <end position="403"/>
    </location>
</feature>
<dbReference type="OrthoDB" id="2757785at2759"/>
<feature type="domain" description="DUF6697" evidence="3">
    <location>
        <begin position="468"/>
        <end position="652"/>
    </location>
</feature>
<evidence type="ECO:0000256" key="1">
    <source>
        <dbReference type="SAM" id="Coils"/>
    </source>
</evidence>
<gene>
    <name evidence="4" type="ORF">TRAPUB_6402</name>
</gene>
<dbReference type="Proteomes" id="UP000184267">
    <property type="component" value="Unassembled WGS sequence"/>
</dbReference>
<keyword evidence="1" id="KW-0175">Coiled coil</keyword>
<evidence type="ECO:0000313" key="4">
    <source>
        <dbReference type="EMBL" id="OJT03059.1"/>
    </source>
</evidence>
<proteinExistence type="predicted"/>
<protein>
    <recommendedName>
        <fullName evidence="3">DUF6697 domain-containing protein</fullName>
    </recommendedName>
</protein>
<comment type="caution">
    <text evidence="4">The sequence shown here is derived from an EMBL/GenBank/DDBJ whole genome shotgun (WGS) entry which is preliminary data.</text>
</comment>
<feature type="region of interest" description="Disordered" evidence="2">
    <location>
        <begin position="665"/>
        <end position="694"/>
    </location>
</feature>
<evidence type="ECO:0000256" key="2">
    <source>
        <dbReference type="SAM" id="MobiDB-lite"/>
    </source>
</evidence>
<evidence type="ECO:0000313" key="5">
    <source>
        <dbReference type="Proteomes" id="UP000184267"/>
    </source>
</evidence>
<evidence type="ECO:0000259" key="3">
    <source>
        <dbReference type="Pfam" id="PF20411"/>
    </source>
</evidence>
<dbReference type="OMA" id="NMDHNAW"/>
<feature type="coiled-coil region" evidence="1">
    <location>
        <begin position="141"/>
        <end position="214"/>
    </location>
</feature>
<dbReference type="EMBL" id="MNAD01001636">
    <property type="protein sequence ID" value="OJT03059.1"/>
    <property type="molecule type" value="Genomic_DNA"/>
</dbReference>
<dbReference type="InterPro" id="IPR046520">
    <property type="entry name" value="DUF6697"/>
</dbReference>
<dbReference type="Pfam" id="PF20411">
    <property type="entry name" value="DUF6697"/>
    <property type="match status" value="1"/>
</dbReference>
<dbReference type="STRING" id="154538.A0A1M2V631"/>
<sequence>MKPEFLSQQGKALQVVIDDSARLQDANKTTHSELTSLGDMFVMGLISNLRDVISDNAKRASETNMQPNLLYTSRPNFAADVIASYHCVLAAYISQKRSADILQSERLAAERALLDFKAQVDASIVEKSEALSKVAVLEASVAALVQERDELSAHTKDAENAAQGRIHKLEEELSRLSSEHLRSGSMAEENGTELVALKEEHKALVQRCEEQRDAAALAVRQVLVLTEERQQLQLDRDRLAVELTDTRASSESFSLDRAREHDQMNATIARLEDTLKKRDAVMSSLAEEKAQLKMALDSVKADLQATSTQLSATIIQSDTWKTTLDDVVSRQTADMESIRQDAAKEKESADVLLGNAVKKIEELELRLLQKDTEITTLREAAKQPVQRPAFAPPVKLPASPPPSSRKRPLPADDNKKRSAAASTSASGGWTLNLATHGSPLPLGRIQELATLPEVVVDLGPGEAAPAIFTRQSLSSILGGSIQGLVVRCTESASDLARERGIQDYLCPNMDHNAWSPAGPGKHGYMQVGLGRDKKLFNDAGDYRHVFVGAGKYFLYCGWYHVLRVEPLTKEEWDTLPPKVRHYVICLRDLNADRALTQVKHTYSETTVSKEKSSELKSAQQVLRMYNEGVLRAPCVRLQCVEFDTAFYQELARANDQYFQHKPLKMRPSAHKDGAGPSKRRRIAKEGTQIQVDDSEEEVSLALVTGKKTLLATPSSTHASSSTTQLKADETAVAKVDLTTPEPPSFVPPTDVNTAPVAGPSTIRAAGSIKLRIPPRGRINGRPSVPDVLEDVIELSDLSSESDDDDMYAD</sequence>
<organism evidence="4 5">
    <name type="scientific">Trametes pubescens</name>
    <name type="common">White-rot fungus</name>
    <dbReference type="NCBI Taxonomy" id="154538"/>
    <lineage>
        <taxon>Eukaryota</taxon>
        <taxon>Fungi</taxon>
        <taxon>Dikarya</taxon>
        <taxon>Basidiomycota</taxon>
        <taxon>Agaricomycotina</taxon>
        <taxon>Agaricomycetes</taxon>
        <taxon>Polyporales</taxon>
        <taxon>Polyporaceae</taxon>
        <taxon>Trametes</taxon>
    </lineage>
</organism>
<accession>A0A1M2V631</accession>
<reference evidence="4 5" key="1">
    <citation type="submission" date="2016-10" db="EMBL/GenBank/DDBJ databases">
        <title>Genome sequence of the basidiomycete white-rot fungus Trametes pubescens.</title>
        <authorList>
            <person name="Makela M.R."/>
            <person name="Granchi Z."/>
            <person name="Peng M."/>
            <person name="De Vries R.P."/>
            <person name="Grigoriev I."/>
            <person name="Riley R."/>
            <person name="Hilden K."/>
        </authorList>
    </citation>
    <scope>NUCLEOTIDE SEQUENCE [LARGE SCALE GENOMIC DNA]</scope>
    <source>
        <strain evidence="4 5">FBCC735</strain>
    </source>
</reference>
<keyword evidence="5" id="KW-1185">Reference proteome</keyword>
<name>A0A1M2V631_TRAPU</name>
<dbReference type="AlphaFoldDB" id="A0A1M2V631"/>
<feature type="region of interest" description="Disordered" evidence="2">
    <location>
        <begin position="379"/>
        <end position="432"/>
    </location>
</feature>